<evidence type="ECO:0000313" key="2">
    <source>
        <dbReference type="EMBL" id="KAB2617349.1"/>
    </source>
</evidence>
<dbReference type="PANTHER" id="PTHR35771:SF3">
    <property type="entry name" value="TRANSMEMBRANE PROTEIN"/>
    <property type="match status" value="1"/>
</dbReference>
<organism evidence="2 3">
    <name type="scientific">Pyrus ussuriensis x Pyrus communis</name>
    <dbReference type="NCBI Taxonomy" id="2448454"/>
    <lineage>
        <taxon>Eukaryota</taxon>
        <taxon>Viridiplantae</taxon>
        <taxon>Streptophyta</taxon>
        <taxon>Embryophyta</taxon>
        <taxon>Tracheophyta</taxon>
        <taxon>Spermatophyta</taxon>
        <taxon>Magnoliopsida</taxon>
        <taxon>eudicotyledons</taxon>
        <taxon>Gunneridae</taxon>
        <taxon>Pentapetalae</taxon>
        <taxon>rosids</taxon>
        <taxon>fabids</taxon>
        <taxon>Rosales</taxon>
        <taxon>Rosaceae</taxon>
        <taxon>Amygdaloideae</taxon>
        <taxon>Maleae</taxon>
        <taxon>Pyrus</taxon>
    </lineage>
</organism>
<reference evidence="2 3" key="1">
    <citation type="submission" date="2019-09" db="EMBL/GenBank/DDBJ databases">
        <authorList>
            <person name="Ou C."/>
        </authorList>
    </citation>
    <scope>NUCLEOTIDE SEQUENCE [LARGE SCALE GENOMIC DNA]</scope>
    <source>
        <strain evidence="2">S2</strain>
        <tissue evidence="2">Leaf</tissue>
    </source>
</reference>
<dbReference type="PANTHER" id="PTHR35771">
    <property type="entry name" value="TRANSMEMBRANE PROTEIN-RELATED"/>
    <property type="match status" value="1"/>
</dbReference>
<feature type="transmembrane region" description="Helical" evidence="1">
    <location>
        <begin position="20"/>
        <end position="41"/>
    </location>
</feature>
<evidence type="ECO:0000256" key="1">
    <source>
        <dbReference type="SAM" id="Phobius"/>
    </source>
</evidence>
<comment type="caution">
    <text evidence="2">The sequence shown here is derived from an EMBL/GenBank/DDBJ whole genome shotgun (WGS) entry which is preliminary data.</text>
</comment>
<dbReference type="EMBL" id="SMOL01000401">
    <property type="protein sequence ID" value="KAB2617349.1"/>
    <property type="molecule type" value="Genomic_DNA"/>
</dbReference>
<sequence>MYNFGDEFTMESYRIPWLVWIQVMVMVLLIILLYCFNLLVIDFSDGDITTTTTKPSSSASRIVSDGTATSNTLFTNRLQNTQVGESIKGEIVTSTSRINRREEIGEMEASAAAAAATHIYFHPCYYFRMARLAFLKCLGFDSTSEYSSTPRGENRKES</sequence>
<proteinExistence type="predicted"/>
<reference evidence="2 3" key="3">
    <citation type="submission" date="2019-11" db="EMBL/GenBank/DDBJ databases">
        <title>A de novo genome assembly of a pear dwarfing rootstock.</title>
        <authorList>
            <person name="Wang F."/>
            <person name="Wang J."/>
            <person name="Li S."/>
            <person name="Zhang Y."/>
            <person name="Fang M."/>
            <person name="Ma L."/>
            <person name="Zhao Y."/>
            <person name="Jiang S."/>
        </authorList>
    </citation>
    <scope>NUCLEOTIDE SEQUENCE [LARGE SCALE GENOMIC DNA]</scope>
    <source>
        <strain evidence="2">S2</strain>
        <tissue evidence="2">Leaf</tissue>
    </source>
</reference>
<keyword evidence="1" id="KW-0472">Membrane</keyword>
<name>A0A5N5GP71_9ROSA</name>
<protein>
    <submittedName>
        <fullName evidence="2">Uncharacterized protein</fullName>
    </submittedName>
</protein>
<keyword evidence="1" id="KW-1133">Transmembrane helix</keyword>
<dbReference type="Proteomes" id="UP000327157">
    <property type="component" value="Chromosome 15"/>
</dbReference>
<accession>A0A5N5GP71</accession>
<reference evidence="3" key="2">
    <citation type="submission" date="2019-10" db="EMBL/GenBank/DDBJ databases">
        <title>A de novo genome assembly of a pear dwarfing rootstock.</title>
        <authorList>
            <person name="Wang F."/>
            <person name="Wang J."/>
            <person name="Li S."/>
            <person name="Zhang Y."/>
            <person name="Fang M."/>
            <person name="Ma L."/>
            <person name="Zhao Y."/>
            <person name="Jiang S."/>
        </authorList>
    </citation>
    <scope>NUCLEOTIDE SEQUENCE [LARGE SCALE GENOMIC DNA]</scope>
</reference>
<gene>
    <name evidence="2" type="ORF">D8674_013218</name>
</gene>
<dbReference type="AlphaFoldDB" id="A0A5N5GP71"/>
<keyword evidence="3" id="KW-1185">Reference proteome</keyword>
<evidence type="ECO:0000313" key="3">
    <source>
        <dbReference type="Proteomes" id="UP000327157"/>
    </source>
</evidence>
<keyword evidence="1" id="KW-0812">Transmembrane</keyword>
<dbReference type="OrthoDB" id="1653570at2759"/>